<feature type="region of interest" description="Disordered" evidence="2">
    <location>
        <begin position="372"/>
        <end position="410"/>
    </location>
</feature>
<protein>
    <submittedName>
        <fullName evidence="3">Uncharacterized protein</fullName>
    </submittedName>
</protein>
<name>A0A8J5XGN5_DIALT</name>
<dbReference type="InterPro" id="IPR029417">
    <property type="entry name" value="FAM227"/>
</dbReference>
<dbReference type="EMBL" id="JAGTXO010000015">
    <property type="protein sequence ID" value="KAG8463587.1"/>
    <property type="molecule type" value="Genomic_DNA"/>
</dbReference>
<dbReference type="Pfam" id="PF14922">
    <property type="entry name" value="FWWh"/>
    <property type="match status" value="1"/>
</dbReference>
<evidence type="ECO:0000256" key="1">
    <source>
        <dbReference type="ARBA" id="ARBA00008666"/>
    </source>
</evidence>
<reference evidence="3" key="1">
    <citation type="submission" date="2021-05" db="EMBL/GenBank/DDBJ databases">
        <title>The genome of the haptophyte Pavlova lutheri (Diacronema luteri, Pavlovales) - a model for lipid biosynthesis in eukaryotic algae.</title>
        <authorList>
            <person name="Hulatt C.J."/>
            <person name="Posewitz M.C."/>
        </authorList>
    </citation>
    <scope>NUCLEOTIDE SEQUENCE</scope>
    <source>
        <strain evidence="3">NIVA-4/92</strain>
    </source>
</reference>
<dbReference type="Proteomes" id="UP000751190">
    <property type="component" value="Unassembled WGS sequence"/>
</dbReference>
<comment type="caution">
    <text evidence="3">The sequence shown here is derived from an EMBL/GenBank/DDBJ whole genome shotgun (WGS) entry which is preliminary data.</text>
</comment>
<keyword evidence="4" id="KW-1185">Reference proteome</keyword>
<dbReference type="AlphaFoldDB" id="A0A8J5XGN5"/>
<organism evidence="3 4">
    <name type="scientific">Diacronema lutheri</name>
    <name type="common">Unicellular marine alga</name>
    <name type="synonym">Monochrysis lutheri</name>
    <dbReference type="NCBI Taxonomy" id="2081491"/>
    <lineage>
        <taxon>Eukaryota</taxon>
        <taxon>Haptista</taxon>
        <taxon>Haptophyta</taxon>
        <taxon>Pavlovophyceae</taxon>
        <taxon>Pavlovales</taxon>
        <taxon>Pavlovaceae</taxon>
        <taxon>Diacronema</taxon>
    </lineage>
</organism>
<proteinExistence type="inferred from homology"/>
<evidence type="ECO:0000256" key="2">
    <source>
        <dbReference type="SAM" id="MobiDB-lite"/>
    </source>
</evidence>
<accession>A0A8J5XGN5</accession>
<gene>
    <name evidence="3" type="ORF">KFE25_003860</name>
</gene>
<comment type="similarity">
    <text evidence="1">Belongs to the FAM227 family.</text>
</comment>
<evidence type="ECO:0000313" key="4">
    <source>
        <dbReference type="Proteomes" id="UP000751190"/>
    </source>
</evidence>
<evidence type="ECO:0000313" key="3">
    <source>
        <dbReference type="EMBL" id="KAG8463587.1"/>
    </source>
</evidence>
<sequence>MPEGEELELAFITSAPGKPEAQAPATVSAAEPGKLSAGARLDGVRFPGMGAIGADGPLPGGVTPAAAIAAVIAHRARTPNALVVLLSTTEFKQVFADYVWWLLLDAFRAEPGAQHELFGRIAANYVRLLNGVMRTGQPGLSERAYDGLATGLRNCLGDGALTALALGLPRDAHRLGDDPRFSRGVHAQLHTWTCGFTRVLPSPRRPIIASSATTMAAAAASVGRRVSDLGACRNRSPPLALHSPARAGPAAKRVAKALRDAHDGALTAGGSPVASAGRSSPARRVVAAVSAAAAMAKADAAASAVAMASAPAAAGDHAPRLPVDVSPLRLRTKEATLVTPSTLAARTPRPARTRLDTKSPSPMVAEWLALRSPRPPDSSAPAKVRHAHSPRAFGQQRSVPPPPPTHAQARKMGALTYREVVRASESRAREWACAYSEAQIATRGELRTIRAGARAELAALEAEKRRVLGAEARECANFLTSVYLVEEEGKKLAFT</sequence>